<reference evidence="1 2" key="1">
    <citation type="submission" date="2015-03" db="EMBL/GenBank/DDBJ databases">
        <authorList>
            <person name="Abdul Halim M."/>
        </authorList>
    </citation>
    <scope>NUCLEOTIDE SEQUENCE [LARGE SCALE GENOMIC DNA]</scope>
    <source>
        <strain evidence="1 2">ATCC 35681</strain>
    </source>
</reference>
<dbReference type="AlphaFoldDB" id="A0A0F7FC80"/>
<organism evidence="1 2">
    <name type="scientific">Paenibacillus durus ATCC 35681</name>
    <dbReference type="NCBI Taxonomy" id="1333534"/>
    <lineage>
        <taxon>Bacteria</taxon>
        <taxon>Bacillati</taxon>
        <taxon>Bacillota</taxon>
        <taxon>Bacilli</taxon>
        <taxon>Bacillales</taxon>
        <taxon>Paenibacillaceae</taxon>
        <taxon>Paenibacillus</taxon>
    </lineage>
</organism>
<evidence type="ECO:0000313" key="2">
    <source>
        <dbReference type="Proteomes" id="UP000034189"/>
    </source>
</evidence>
<accession>A0A0F7FC80</accession>
<dbReference type="OrthoDB" id="2514209at2"/>
<reference evidence="1 2" key="2">
    <citation type="journal article" date="2016" name="Genome Announc.">
        <title>Genome Sequence of a Gram-Positive Diazotroph, Paenibacillus durus Type Strain ATCC 35681.</title>
        <authorList>
            <person name="Halim M.A."/>
            <person name="Rahman A.Y."/>
            <person name="Sim K.S."/>
            <person name="Yam H.C."/>
            <person name="Rahim A.A."/>
            <person name="Ghazali A.H."/>
            <person name="Najimudin N."/>
        </authorList>
    </citation>
    <scope>NUCLEOTIDE SEQUENCE [LARGE SCALE GENOMIC DNA]</scope>
    <source>
        <strain evidence="1 2">ATCC 35681</strain>
    </source>
</reference>
<dbReference type="InterPro" id="IPR031707">
    <property type="entry name" value="AbiGii_2"/>
</dbReference>
<gene>
    <name evidence="1" type="ORF">VK70_19365</name>
</gene>
<dbReference type="EMBL" id="CP011114">
    <property type="protein sequence ID" value="AKG36437.1"/>
    <property type="molecule type" value="Genomic_DNA"/>
</dbReference>
<evidence type="ECO:0008006" key="3">
    <source>
        <dbReference type="Google" id="ProtNLM"/>
    </source>
</evidence>
<dbReference type="Pfam" id="PF16873">
    <property type="entry name" value="AbiGii_2"/>
    <property type="match status" value="1"/>
</dbReference>
<dbReference type="HOGENOM" id="CLU_705656_0_0_9"/>
<dbReference type="PATRIC" id="fig|1333534.5.peg.4257"/>
<name>A0A0F7FC80_PAEDU</name>
<proteinExistence type="predicted"/>
<protein>
    <recommendedName>
        <fullName evidence="3">Abortive phage resistance protein</fullName>
    </recommendedName>
</protein>
<dbReference type="Proteomes" id="UP000034189">
    <property type="component" value="Chromosome"/>
</dbReference>
<dbReference type="RefSeq" id="WP_025699416.1">
    <property type="nucleotide sequence ID" value="NZ_ASQQ01000674.1"/>
</dbReference>
<sequence length="391" mass="44944">MFASFNNAFKRKDHDIKVPKEIISYLSEQLPENFQYTRASHGAVILMPQDITDMNIAIKIKYPNEEIKTSADLLEYLYRTQQEVPIQGEEIIINGIEFKVSDLIKFPLSTQNLLNSEFILSPEPFQPPFAIQIEGGGIAKEIIVQRKPLADMNKSLFESVDAGAFTISYIINEKESSLKLTFNINLEKAKTIKEIIESLILFDAGQKGKIKLFGNELPAAPPEVTDKGINETIKFWEKVIELEKRLGVTFSPNIPVSFEDARWFEKLYRSFIKERPYKEYIKLSNFTVTDVEMFEKVKDKERSELSISFINEFKLVLMGTELSLYEAAAFFNMAIKDTIPKDDKSNKFDVFVEPFNSEGIYQSTKLFDNLASAQDYQSSFRELQKAELLNF</sequence>
<evidence type="ECO:0000313" key="1">
    <source>
        <dbReference type="EMBL" id="AKG36437.1"/>
    </source>
</evidence>